<dbReference type="Proteomes" id="UP001604336">
    <property type="component" value="Unassembled WGS sequence"/>
</dbReference>
<reference evidence="2" key="1">
    <citation type="submission" date="2024-07" db="EMBL/GenBank/DDBJ databases">
        <title>Two chromosome-level genome assemblies of Korean endemic species Abeliophyllum distichum and Forsythia ovata (Oleaceae).</title>
        <authorList>
            <person name="Jang H."/>
        </authorList>
    </citation>
    <scope>NUCLEOTIDE SEQUENCE [LARGE SCALE GENOMIC DNA]</scope>
</reference>
<gene>
    <name evidence="1" type="ORF">Adt_46391</name>
</gene>
<dbReference type="InterPro" id="IPR036236">
    <property type="entry name" value="Znf_C2H2_sf"/>
</dbReference>
<dbReference type="EMBL" id="JBFOLK010000062">
    <property type="protein sequence ID" value="KAL2457395.1"/>
    <property type="molecule type" value="Genomic_DNA"/>
</dbReference>
<dbReference type="InterPro" id="IPR053031">
    <property type="entry name" value="Cuticle_assoc_protein"/>
</dbReference>
<dbReference type="PANTHER" id="PTHR34396">
    <property type="entry name" value="OS03G0264950 PROTEIN-RELATED"/>
    <property type="match status" value="1"/>
</dbReference>
<dbReference type="PANTHER" id="PTHR34396:SF27">
    <property type="entry name" value="OS08G0208700 PROTEIN"/>
    <property type="match status" value="1"/>
</dbReference>
<accession>A0ABD1P0L3</accession>
<organism evidence="1 2">
    <name type="scientific">Abeliophyllum distichum</name>
    <dbReference type="NCBI Taxonomy" id="126358"/>
    <lineage>
        <taxon>Eukaryota</taxon>
        <taxon>Viridiplantae</taxon>
        <taxon>Streptophyta</taxon>
        <taxon>Embryophyta</taxon>
        <taxon>Tracheophyta</taxon>
        <taxon>Spermatophyta</taxon>
        <taxon>Magnoliopsida</taxon>
        <taxon>eudicotyledons</taxon>
        <taxon>Gunneridae</taxon>
        <taxon>Pentapetalae</taxon>
        <taxon>asterids</taxon>
        <taxon>lamiids</taxon>
        <taxon>Lamiales</taxon>
        <taxon>Oleaceae</taxon>
        <taxon>Forsythieae</taxon>
        <taxon>Abeliophyllum</taxon>
    </lineage>
</organism>
<dbReference type="SUPFAM" id="SSF57667">
    <property type="entry name" value="beta-beta-alpha zinc fingers"/>
    <property type="match status" value="1"/>
</dbReference>
<protein>
    <submittedName>
        <fullName evidence="1">Transcription factor/chromatin remodeling BED-type(Zn) family</fullName>
    </submittedName>
</protein>
<evidence type="ECO:0000313" key="2">
    <source>
        <dbReference type="Proteomes" id="UP001604336"/>
    </source>
</evidence>
<comment type="caution">
    <text evidence="1">The sequence shown here is derived from an EMBL/GenBank/DDBJ whole genome shotgun (WGS) entry which is preliminary data.</text>
</comment>
<proteinExistence type="predicted"/>
<keyword evidence="2" id="KW-1185">Reference proteome</keyword>
<dbReference type="AlphaFoldDB" id="A0ABD1P0L3"/>
<name>A0ABD1P0L3_9LAMI</name>
<dbReference type="SMART" id="SM00614">
    <property type="entry name" value="ZnF_BED"/>
    <property type="match status" value="1"/>
</dbReference>
<evidence type="ECO:0000313" key="1">
    <source>
        <dbReference type="EMBL" id="KAL2457395.1"/>
    </source>
</evidence>
<sequence>MDFNHESIDDELEILETLNTIASSSMNTDSVESSKKKAKLNSSVWNHFEKIGMKDGKEKCKCMDYGKVYSCQPAGGTSHLLRHISKCPLIPKSMDAGILRARKLDQRAY</sequence>